<dbReference type="SUPFAM" id="SSF49503">
    <property type="entry name" value="Cupredoxins"/>
    <property type="match status" value="1"/>
</dbReference>
<dbReference type="RefSeq" id="WP_244443846.1">
    <property type="nucleotide sequence ID" value="NZ_CBTY010000009.1"/>
</dbReference>
<evidence type="ECO:0000256" key="1">
    <source>
        <dbReference type="ARBA" id="ARBA00004418"/>
    </source>
</evidence>
<name>V6AU92_9ARCH</name>
<dbReference type="EMBL" id="CBTY010000009">
    <property type="protein sequence ID" value="CDI06371.1"/>
    <property type="molecule type" value="Genomic_DNA"/>
</dbReference>
<dbReference type="InterPro" id="IPR000923">
    <property type="entry name" value="BlueCu_1"/>
</dbReference>
<evidence type="ECO:0000256" key="3">
    <source>
        <dbReference type="ARBA" id="ARBA00022723"/>
    </source>
</evidence>
<feature type="binding site" evidence="7">
    <location>
        <position position="158"/>
    </location>
    <ligand>
        <name>Cu cation</name>
        <dbReference type="ChEBI" id="CHEBI:23378"/>
    </ligand>
</feature>
<evidence type="ECO:0000259" key="8">
    <source>
        <dbReference type="Pfam" id="PF00127"/>
    </source>
</evidence>
<organism evidence="9 10">
    <name type="scientific">Candidatus Nitrosotenuis uzonensis</name>
    <dbReference type="NCBI Taxonomy" id="1407055"/>
    <lineage>
        <taxon>Archaea</taxon>
        <taxon>Nitrososphaerota</taxon>
        <taxon>Candidatus Nitrosotenuis</taxon>
    </lineage>
</organism>
<dbReference type="STRING" id="1407055.NITUZ_40537"/>
<dbReference type="GO" id="GO:0042597">
    <property type="term" value="C:periplasmic space"/>
    <property type="evidence" value="ECO:0007669"/>
    <property type="project" value="UniProtKB-SubCell"/>
</dbReference>
<evidence type="ECO:0000313" key="9">
    <source>
        <dbReference type="EMBL" id="CDI06371.1"/>
    </source>
</evidence>
<keyword evidence="2" id="KW-0813">Transport</keyword>
<feature type="domain" description="Blue (type 1) copper" evidence="8">
    <location>
        <begin position="92"/>
        <end position="167"/>
    </location>
</feature>
<evidence type="ECO:0000256" key="5">
    <source>
        <dbReference type="ARBA" id="ARBA00022982"/>
    </source>
</evidence>
<gene>
    <name evidence="9" type="ORF">NITUZ_40537</name>
</gene>
<dbReference type="InterPro" id="IPR002386">
    <property type="entry name" value="Amicyanin/Pseudoazurin"/>
</dbReference>
<feature type="binding site" evidence="7">
    <location>
        <position position="115"/>
    </location>
    <ligand>
        <name>Cu cation</name>
        <dbReference type="ChEBI" id="CHEBI:23378"/>
    </ligand>
</feature>
<dbReference type="Proteomes" id="UP000018159">
    <property type="component" value="Unassembled WGS sequence"/>
</dbReference>
<dbReference type="PRINTS" id="PR00155">
    <property type="entry name" value="AMICYANIN"/>
</dbReference>
<feature type="binding site" evidence="7">
    <location>
        <position position="155"/>
    </location>
    <ligand>
        <name>Cu cation</name>
        <dbReference type="ChEBI" id="CHEBI:23378"/>
    </ligand>
</feature>
<dbReference type="PANTHER" id="PTHR36507:SF1">
    <property type="entry name" value="BLL1555 PROTEIN"/>
    <property type="match status" value="1"/>
</dbReference>
<keyword evidence="3 7" id="KW-0479">Metal-binding</keyword>
<evidence type="ECO:0000256" key="2">
    <source>
        <dbReference type="ARBA" id="ARBA00022448"/>
    </source>
</evidence>
<reference evidence="9 10" key="1">
    <citation type="journal article" date="2013" name="PLoS ONE">
        <title>Enrichment and Genome Sequence of the Group I.1a Ammonia-Oxidizing Archaeon ?Ca. Nitrosotenuis uzonensis? Representing a Clade Globally.</title>
        <authorList>
            <person name="Lebedeva E.V."/>
            <person name="Hatzenpichler R."/>
            <person name="Pelletier E."/>
            <person name="Schuster N."/>
            <person name="Hauzmayer S."/>
            <person name="Bulaev A."/>
            <person name="Grigor'eva N.V."/>
            <person name="Galushko A."/>
            <person name="Schmid M."/>
            <person name="Palatinszky M."/>
            <person name="Le Paslier D."/>
            <person name="Daims H."/>
            <person name="Wagner M."/>
        </authorList>
    </citation>
    <scope>NUCLEOTIDE SEQUENCE [LARGE SCALE GENOMIC DNA]</scope>
    <source>
        <strain evidence="9 10">N4</strain>
    </source>
</reference>
<comment type="caution">
    <text evidence="9">The sequence shown here is derived from an EMBL/GenBank/DDBJ whole genome shotgun (WGS) entry which is preliminary data.</text>
</comment>
<keyword evidence="6 7" id="KW-0186">Copper</keyword>
<dbReference type="InterPro" id="IPR052721">
    <property type="entry name" value="ET_Amicyanin"/>
</dbReference>
<proteinExistence type="predicted"/>
<keyword evidence="5" id="KW-0249">Electron transport</keyword>
<accession>V6AU92</accession>
<evidence type="ECO:0000256" key="4">
    <source>
        <dbReference type="ARBA" id="ARBA00022764"/>
    </source>
</evidence>
<keyword evidence="10" id="KW-1185">Reference proteome</keyword>
<evidence type="ECO:0000256" key="6">
    <source>
        <dbReference type="ARBA" id="ARBA00023008"/>
    </source>
</evidence>
<sequence length="168" mass="18921">MHLVKMLVFATAMLILAAHSNAVAERVPEWVKNTAMWYAEGKISETEFLNAIKFLLDNKIIVLEEQATKKKTSVANIVIPNGNSKVGNVGFYMPLNLEIERGTTVVWINDDNIEHTIVSQDDKGNVIPLFNSKALKTGERFTHKFDQGGVYHYFCTIHPWRVGMVTVS</sequence>
<evidence type="ECO:0000256" key="7">
    <source>
        <dbReference type="PIRSR" id="PIRSR602386-1"/>
    </source>
</evidence>
<comment type="subcellular location">
    <subcellularLocation>
        <location evidence="1">Periplasm</location>
    </subcellularLocation>
</comment>
<dbReference type="Pfam" id="PF00127">
    <property type="entry name" value="Copper-bind"/>
    <property type="match status" value="1"/>
</dbReference>
<dbReference type="InterPro" id="IPR008972">
    <property type="entry name" value="Cupredoxin"/>
</dbReference>
<dbReference type="Gene3D" id="2.60.40.420">
    <property type="entry name" value="Cupredoxins - blue copper proteins"/>
    <property type="match status" value="1"/>
</dbReference>
<dbReference type="GO" id="GO:0009055">
    <property type="term" value="F:electron transfer activity"/>
    <property type="evidence" value="ECO:0007669"/>
    <property type="project" value="InterPro"/>
</dbReference>
<evidence type="ECO:0000313" key="10">
    <source>
        <dbReference type="Proteomes" id="UP000018159"/>
    </source>
</evidence>
<feature type="binding site" evidence="7">
    <location>
        <position position="164"/>
    </location>
    <ligand>
        <name>Cu cation</name>
        <dbReference type="ChEBI" id="CHEBI:23378"/>
    </ligand>
</feature>
<comment type="cofactor">
    <cofactor evidence="7">
        <name>Cu cation</name>
        <dbReference type="ChEBI" id="CHEBI:23378"/>
    </cofactor>
    <text evidence="7">Binds 1 copper ion per subunit.</text>
</comment>
<dbReference type="GO" id="GO:0005507">
    <property type="term" value="F:copper ion binding"/>
    <property type="evidence" value="ECO:0007669"/>
    <property type="project" value="InterPro"/>
</dbReference>
<dbReference type="AlphaFoldDB" id="V6AU92"/>
<dbReference type="PANTHER" id="PTHR36507">
    <property type="entry name" value="BLL1555 PROTEIN"/>
    <property type="match status" value="1"/>
</dbReference>
<protein>
    <submittedName>
        <fullName evidence="9">Blue (Type 1) copper domain protein</fullName>
    </submittedName>
</protein>
<keyword evidence="4" id="KW-0574">Periplasm</keyword>